<protein>
    <submittedName>
        <fullName evidence="1">Uncharacterized protein</fullName>
    </submittedName>
</protein>
<sequence>MFSIECTGRTRKRVVLSINEPVSRTRFTNLSTNCLEGALF</sequence>
<dbReference type="EMBL" id="HACA01006304">
    <property type="protein sequence ID" value="CDW23665.1"/>
    <property type="molecule type" value="Transcribed_RNA"/>
</dbReference>
<name>A0A0K2TCT4_LEPSM</name>
<reference evidence="1" key="1">
    <citation type="submission" date="2014-05" db="EMBL/GenBank/DDBJ databases">
        <authorList>
            <person name="Chronopoulou M."/>
        </authorList>
    </citation>
    <scope>NUCLEOTIDE SEQUENCE</scope>
    <source>
        <tissue evidence="1">Whole organism</tissue>
    </source>
</reference>
<proteinExistence type="predicted"/>
<dbReference type="AlphaFoldDB" id="A0A0K2TCT4"/>
<evidence type="ECO:0000313" key="1">
    <source>
        <dbReference type="EMBL" id="CDW23665.1"/>
    </source>
</evidence>
<accession>A0A0K2TCT4</accession>
<organism evidence="1">
    <name type="scientific">Lepeophtheirus salmonis</name>
    <name type="common">Salmon louse</name>
    <name type="synonym">Caligus salmonis</name>
    <dbReference type="NCBI Taxonomy" id="72036"/>
    <lineage>
        <taxon>Eukaryota</taxon>
        <taxon>Metazoa</taxon>
        <taxon>Ecdysozoa</taxon>
        <taxon>Arthropoda</taxon>
        <taxon>Crustacea</taxon>
        <taxon>Multicrustacea</taxon>
        <taxon>Hexanauplia</taxon>
        <taxon>Copepoda</taxon>
        <taxon>Siphonostomatoida</taxon>
        <taxon>Caligidae</taxon>
        <taxon>Lepeophtheirus</taxon>
    </lineage>
</organism>